<accession>A0A1R0KUY2</accession>
<keyword evidence="1" id="KW-0862">Zinc</keyword>
<name>A0A1R0KUY2_9PSEU</name>
<protein>
    <submittedName>
        <fullName evidence="2">PIG-L family deacetylase</fullName>
    </submittedName>
</protein>
<dbReference type="Proteomes" id="UP000187486">
    <property type="component" value="Unassembled WGS sequence"/>
</dbReference>
<dbReference type="InterPro" id="IPR003737">
    <property type="entry name" value="GlcNAc_PI_deacetylase-related"/>
</dbReference>
<keyword evidence="3" id="KW-1185">Reference proteome</keyword>
<evidence type="ECO:0000313" key="2">
    <source>
        <dbReference type="EMBL" id="OLZ52445.1"/>
    </source>
</evidence>
<evidence type="ECO:0000313" key="3">
    <source>
        <dbReference type="Proteomes" id="UP000187486"/>
    </source>
</evidence>
<proteinExistence type="predicted"/>
<dbReference type="SUPFAM" id="SSF102588">
    <property type="entry name" value="LmbE-like"/>
    <property type="match status" value="1"/>
</dbReference>
<sequence length="270" mass="29130">MVVTRILAISPHLDDAVLSFGAGLAQAAQNGAKVTVYTVFAGVARPPYSPAAERMHSIWGISPDEDAVLHRQKEDIAALGHLGAEHVHGEFLDSIYRKAPDGRWLTDHVEGRQKLKIEKQAPESNLALFSEVKAAIGSVVGEFAPTLIVTCAALSAHIDNEITRDASLAVASERGIPIRLWEDIPHATFGSGKIELPRGFRLGDPAFGSVESEARTRKFQALELYPSQLVMFDGPEKNFFGALDEHAGKNSPDGGYGEVSWPVIVPESDS</sequence>
<dbReference type="EMBL" id="MQUQ01000006">
    <property type="protein sequence ID" value="OLZ52445.1"/>
    <property type="molecule type" value="Genomic_DNA"/>
</dbReference>
<dbReference type="InterPro" id="IPR024078">
    <property type="entry name" value="LmbE-like_dom_sf"/>
</dbReference>
<evidence type="ECO:0000256" key="1">
    <source>
        <dbReference type="ARBA" id="ARBA00022833"/>
    </source>
</evidence>
<dbReference type="AlphaFoldDB" id="A0A1R0KUY2"/>
<dbReference type="Pfam" id="PF02585">
    <property type="entry name" value="PIG-L"/>
    <property type="match status" value="1"/>
</dbReference>
<dbReference type="GO" id="GO:0016137">
    <property type="term" value="P:glycoside metabolic process"/>
    <property type="evidence" value="ECO:0007669"/>
    <property type="project" value="UniProtKB-ARBA"/>
</dbReference>
<dbReference type="OrthoDB" id="116799at2"/>
<dbReference type="Gene3D" id="3.40.50.10320">
    <property type="entry name" value="LmbE-like"/>
    <property type="match status" value="1"/>
</dbReference>
<organism evidence="2 3">
    <name type="scientific">Amycolatopsis coloradensis</name>
    <dbReference type="NCBI Taxonomy" id="76021"/>
    <lineage>
        <taxon>Bacteria</taxon>
        <taxon>Bacillati</taxon>
        <taxon>Actinomycetota</taxon>
        <taxon>Actinomycetes</taxon>
        <taxon>Pseudonocardiales</taxon>
        <taxon>Pseudonocardiaceae</taxon>
        <taxon>Amycolatopsis</taxon>
    </lineage>
</organism>
<gene>
    <name evidence="2" type="ORF">BS329_14080</name>
</gene>
<dbReference type="STRING" id="76021.BS329_14080"/>
<comment type="caution">
    <text evidence="2">The sequence shown here is derived from an EMBL/GenBank/DDBJ whole genome shotgun (WGS) entry which is preliminary data.</text>
</comment>
<reference evidence="2 3" key="1">
    <citation type="submission" date="2016-01" db="EMBL/GenBank/DDBJ databases">
        <title>Amycolatopsis coloradensis genome sequencing and assembly.</title>
        <authorList>
            <person name="Mayilraj S."/>
        </authorList>
    </citation>
    <scope>NUCLEOTIDE SEQUENCE [LARGE SCALE GENOMIC DNA]</scope>
    <source>
        <strain evidence="2 3">DSM 44225</strain>
    </source>
</reference>